<dbReference type="GO" id="GO:0004497">
    <property type="term" value="F:monooxygenase activity"/>
    <property type="evidence" value="ECO:0007669"/>
    <property type="project" value="UniProtKB-KW"/>
</dbReference>
<organism evidence="1 2">
    <name type="scientific">Paenibacillus lignilyticus</name>
    <dbReference type="NCBI Taxonomy" id="1172615"/>
    <lineage>
        <taxon>Bacteria</taxon>
        <taxon>Bacillati</taxon>
        <taxon>Bacillota</taxon>
        <taxon>Bacilli</taxon>
        <taxon>Bacillales</taxon>
        <taxon>Paenibacillaceae</taxon>
        <taxon>Paenibacillus</taxon>
    </lineage>
</organism>
<dbReference type="SUPFAM" id="SSF54909">
    <property type="entry name" value="Dimeric alpha+beta barrel"/>
    <property type="match status" value="1"/>
</dbReference>
<keyword evidence="1" id="KW-0503">Monooxygenase</keyword>
<dbReference type="Proteomes" id="UP000673394">
    <property type="component" value="Unassembled WGS sequence"/>
</dbReference>
<dbReference type="EMBL" id="JAGKSP010000008">
    <property type="protein sequence ID" value="MBP3964996.1"/>
    <property type="molecule type" value="Genomic_DNA"/>
</dbReference>
<keyword evidence="1" id="KW-0560">Oxidoreductase</keyword>
<name>A0ABS5CGQ0_9BACL</name>
<proteinExistence type="predicted"/>
<reference evidence="1 2" key="1">
    <citation type="submission" date="2021-04" db="EMBL/GenBank/DDBJ databases">
        <title>Paenibacillus sp. DLE-14 whole genome sequence.</title>
        <authorList>
            <person name="Ham Y.J."/>
        </authorList>
    </citation>
    <scope>NUCLEOTIDE SEQUENCE [LARGE SCALE GENOMIC DNA]</scope>
    <source>
        <strain evidence="1 2">DLE-14</strain>
    </source>
</reference>
<evidence type="ECO:0000313" key="1">
    <source>
        <dbReference type="EMBL" id="MBP3964996.1"/>
    </source>
</evidence>
<sequence length="229" mass="25436">MENETQSEFVALNHIGHSPSAVGALVRLKVFQVAGRHKQLKQVNHAISAMDRVWQDGAVQSGAVLRGTRGKHVVSLALVDAQAEEASGPNRYTVEYSDHIAAQPSSKSKQGQETARLYFLNIVQLAPGKREVMIRNFERTMPYVRKQPGYISTNLLVSRDNRLAIHVGQFESRRHFQAIFRKQEVLRAFGRGLAPGMMATICGVLPKPPSLHLFELAHVVGSTEHNLLN</sequence>
<evidence type="ECO:0000313" key="2">
    <source>
        <dbReference type="Proteomes" id="UP000673394"/>
    </source>
</evidence>
<comment type="caution">
    <text evidence="1">The sequence shown here is derived from an EMBL/GenBank/DDBJ whole genome shotgun (WGS) entry which is preliminary data.</text>
</comment>
<keyword evidence="2" id="KW-1185">Reference proteome</keyword>
<dbReference type="RefSeq" id="WP_210661062.1">
    <property type="nucleotide sequence ID" value="NZ_JAGKSP010000008.1"/>
</dbReference>
<protein>
    <submittedName>
        <fullName evidence="1">Antibiotic biosynthesis monooxygenase</fullName>
    </submittedName>
</protein>
<gene>
    <name evidence="1" type="ORF">I8J30_19915</name>
</gene>
<accession>A0ABS5CGQ0</accession>
<dbReference type="InterPro" id="IPR011008">
    <property type="entry name" value="Dimeric_a/b-barrel"/>
</dbReference>
<dbReference type="Gene3D" id="3.30.70.100">
    <property type="match status" value="1"/>
</dbReference>